<evidence type="ECO:0000256" key="8">
    <source>
        <dbReference type="SAM" id="Phobius"/>
    </source>
</evidence>
<keyword evidence="10" id="KW-1185">Reference proteome</keyword>
<dbReference type="InterPro" id="IPR002549">
    <property type="entry name" value="AI-2E-like"/>
</dbReference>
<feature type="transmembrane region" description="Helical" evidence="8">
    <location>
        <begin position="218"/>
        <end position="237"/>
    </location>
</feature>
<feature type="transmembrane region" description="Helical" evidence="8">
    <location>
        <begin position="313"/>
        <end position="336"/>
    </location>
</feature>
<name>Q9K8T1_HALH5</name>
<feature type="transmembrane region" description="Helical" evidence="8">
    <location>
        <begin position="271"/>
        <end position="292"/>
    </location>
</feature>
<dbReference type="PIR" id="A84015">
    <property type="entry name" value="A84015"/>
</dbReference>
<evidence type="ECO:0000313" key="9">
    <source>
        <dbReference type="EMBL" id="BAB06640.1"/>
    </source>
</evidence>
<proteinExistence type="inferred from homology"/>
<evidence type="ECO:0000256" key="3">
    <source>
        <dbReference type="ARBA" id="ARBA00022448"/>
    </source>
</evidence>
<reference evidence="9 10" key="1">
    <citation type="journal article" date="2000" name="Nucleic Acids Res.">
        <title>Complete genome sequence of the alkaliphilic bacterium Bacillus halodurans and genomic sequence comparison with Bacillus subtilis.</title>
        <authorList>
            <person name="Takami H."/>
            <person name="Nakasone K."/>
            <person name="Takaki Y."/>
            <person name="Maeno G."/>
            <person name="Sasaki R."/>
            <person name="Masui N."/>
            <person name="Fuji F."/>
            <person name="Hirama C."/>
            <person name="Nakamura Y."/>
            <person name="Ogasawara N."/>
            <person name="Kuhara S."/>
            <person name="Horikoshi K."/>
        </authorList>
    </citation>
    <scope>NUCLEOTIDE SEQUENCE [LARGE SCALE GENOMIC DNA]</scope>
    <source>
        <strain evidence="10">ATCC BAA-125 / DSM 18197 / FERM 7344 / JCM 9153 / C-125</strain>
    </source>
</reference>
<dbReference type="STRING" id="272558.gene:10728831"/>
<sequence>MPQGKWFRFGYGIVLVLLIIYLGSLVDWIFRPIVVFVQTLFAPVIIAGILYYLFRPIVGLLSKKMNRGLSILILFLMIIGAFTAFSLIVGPELQRQFQSLYNNLPTLINQVRDTFIALQSNELFNRFQESETFQPEEMISRFVNSLNDIIGTIGANITGFIGALANFFIILVLVPFILFYLLKEGEKLPVQLLKLFNKKQQHEGRLILADMDKMLSSYIQGQIIVSFCVGILCYIAYLIIGLDYALILALVAMFTNVIPFVGPWIGTFPAVIVAFIDSPLTALIVVIVVVVIQQIESNLISPQVMGKKLAIHPITIIFILLVAGRFAGVVGMLLAVPTYAVGKVIVTHSYRLWKLRKQPVE</sequence>
<dbReference type="GO" id="GO:0005886">
    <property type="term" value="C:plasma membrane"/>
    <property type="evidence" value="ECO:0007669"/>
    <property type="project" value="UniProtKB-SubCell"/>
</dbReference>
<keyword evidence="4" id="KW-1003">Cell membrane</keyword>
<dbReference type="eggNOG" id="COG0628">
    <property type="taxonomic scope" value="Bacteria"/>
</dbReference>
<feature type="transmembrane region" description="Helical" evidence="8">
    <location>
        <begin position="244"/>
        <end position="265"/>
    </location>
</feature>
<evidence type="ECO:0000256" key="5">
    <source>
        <dbReference type="ARBA" id="ARBA00022692"/>
    </source>
</evidence>
<keyword evidence="7 8" id="KW-0472">Membrane</keyword>
<dbReference type="AlphaFoldDB" id="Q9K8T1"/>
<dbReference type="PANTHER" id="PTHR21716">
    <property type="entry name" value="TRANSMEMBRANE PROTEIN"/>
    <property type="match status" value="1"/>
</dbReference>
<dbReference type="KEGG" id="bha:BH2921"/>
<keyword evidence="5 8" id="KW-0812">Transmembrane</keyword>
<evidence type="ECO:0000256" key="1">
    <source>
        <dbReference type="ARBA" id="ARBA00004651"/>
    </source>
</evidence>
<evidence type="ECO:0000313" key="10">
    <source>
        <dbReference type="Proteomes" id="UP000001258"/>
    </source>
</evidence>
<feature type="transmembrane region" description="Helical" evidence="8">
    <location>
        <begin position="6"/>
        <end position="26"/>
    </location>
</feature>
<gene>
    <name evidence="9" type="ordered locus">BH2921</name>
</gene>
<dbReference type="GO" id="GO:0055085">
    <property type="term" value="P:transmembrane transport"/>
    <property type="evidence" value="ECO:0007669"/>
    <property type="project" value="TreeGrafter"/>
</dbReference>
<keyword evidence="6 8" id="KW-1133">Transmembrane helix</keyword>
<feature type="transmembrane region" description="Helical" evidence="8">
    <location>
        <begin position="33"/>
        <end position="54"/>
    </location>
</feature>
<dbReference type="Pfam" id="PF01594">
    <property type="entry name" value="AI-2E_transport"/>
    <property type="match status" value="1"/>
</dbReference>
<comment type="similarity">
    <text evidence="2">Belongs to the autoinducer-2 exporter (AI-2E) (TC 2.A.86) family.</text>
</comment>
<evidence type="ECO:0000256" key="4">
    <source>
        <dbReference type="ARBA" id="ARBA00022475"/>
    </source>
</evidence>
<protein>
    <submittedName>
        <fullName evidence="9">BH2921 protein</fullName>
    </submittedName>
</protein>
<dbReference type="OrthoDB" id="9793390at2"/>
<comment type="subcellular location">
    <subcellularLocation>
        <location evidence="1">Cell membrane</location>
        <topology evidence="1">Multi-pass membrane protein</topology>
    </subcellularLocation>
</comment>
<dbReference type="Proteomes" id="UP000001258">
    <property type="component" value="Chromosome"/>
</dbReference>
<dbReference type="EMBL" id="BA000004">
    <property type="protein sequence ID" value="BAB06640.1"/>
    <property type="molecule type" value="Genomic_DNA"/>
</dbReference>
<organism evidence="9 10">
    <name type="scientific">Halalkalibacterium halodurans (strain ATCC BAA-125 / DSM 18197 / FERM 7344 / JCM 9153 / C-125)</name>
    <name type="common">Bacillus halodurans</name>
    <dbReference type="NCBI Taxonomy" id="272558"/>
    <lineage>
        <taxon>Bacteria</taxon>
        <taxon>Bacillati</taxon>
        <taxon>Bacillota</taxon>
        <taxon>Bacilli</taxon>
        <taxon>Bacillales</taxon>
        <taxon>Bacillaceae</taxon>
        <taxon>Halalkalibacterium (ex Joshi et al. 2022)</taxon>
    </lineage>
</organism>
<feature type="transmembrane region" description="Helical" evidence="8">
    <location>
        <begin position="160"/>
        <end position="182"/>
    </location>
</feature>
<dbReference type="RefSeq" id="WP_010899068.1">
    <property type="nucleotide sequence ID" value="NC_002570.2"/>
</dbReference>
<evidence type="ECO:0000256" key="2">
    <source>
        <dbReference type="ARBA" id="ARBA00009773"/>
    </source>
</evidence>
<feature type="transmembrane region" description="Helical" evidence="8">
    <location>
        <begin position="69"/>
        <end position="89"/>
    </location>
</feature>
<keyword evidence="3" id="KW-0813">Transport</keyword>
<accession>Q9K8T1</accession>
<evidence type="ECO:0000256" key="6">
    <source>
        <dbReference type="ARBA" id="ARBA00022989"/>
    </source>
</evidence>
<dbReference type="HOGENOM" id="CLU_031275_8_2_9"/>
<evidence type="ECO:0000256" key="7">
    <source>
        <dbReference type="ARBA" id="ARBA00023136"/>
    </source>
</evidence>
<dbReference type="PANTHER" id="PTHR21716:SF53">
    <property type="entry name" value="PERMEASE PERM-RELATED"/>
    <property type="match status" value="1"/>
</dbReference>